<comment type="caution">
    <text evidence="1">The sequence shown here is derived from an EMBL/GenBank/DDBJ whole genome shotgun (WGS) entry which is preliminary data.</text>
</comment>
<dbReference type="EMBL" id="LCKF01000002">
    <property type="protein sequence ID" value="KKT92357.1"/>
    <property type="molecule type" value="Genomic_DNA"/>
</dbReference>
<sequence>MSVVFVLILVALFLSESITWKTGIGALLLTAGAVLMTL</sequence>
<proteinExistence type="predicted"/>
<organism evidence="1 2">
    <name type="scientific">Candidatus Jorgensenbacteria bacterium GW2011_GWA2_45_13</name>
    <dbReference type="NCBI Taxonomy" id="1618662"/>
    <lineage>
        <taxon>Bacteria</taxon>
        <taxon>Candidatus Joergenseniibacteriota</taxon>
    </lineage>
</organism>
<evidence type="ECO:0000313" key="2">
    <source>
        <dbReference type="Proteomes" id="UP000033966"/>
    </source>
</evidence>
<dbReference type="AlphaFoldDB" id="A0A0G1NGW8"/>
<accession>A0A0G1NGW8</accession>
<gene>
    <name evidence="1" type="ORF">UW92_C0002G0001</name>
</gene>
<dbReference type="SUPFAM" id="SSF103481">
    <property type="entry name" value="Multidrug resistance efflux transporter EmrE"/>
    <property type="match status" value="1"/>
</dbReference>
<dbReference type="InterPro" id="IPR037185">
    <property type="entry name" value="EmrE-like"/>
</dbReference>
<protein>
    <submittedName>
        <fullName evidence="1">Uncharacterized protein</fullName>
    </submittedName>
</protein>
<reference evidence="1 2" key="1">
    <citation type="journal article" date="2015" name="Nature">
        <title>rRNA introns, odd ribosomes, and small enigmatic genomes across a large radiation of phyla.</title>
        <authorList>
            <person name="Brown C.T."/>
            <person name="Hug L.A."/>
            <person name="Thomas B.C."/>
            <person name="Sharon I."/>
            <person name="Castelle C.J."/>
            <person name="Singh A."/>
            <person name="Wilkins M.J."/>
            <person name="Williams K.H."/>
            <person name="Banfield J.F."/>
        </authorList>
    </citation>
    <scope>NUCLEOTIDE SEQUENCE [LARGE SCALE GENOMIC DNA]</scope>
</reference>
<evidence type="ECO:0000313" key="1">
    <source>
        <dbReference type="EMBL" id="KKT92357.1"/>
    </source>
</evidence>
<name>A0A0G1NGW8_9BACT</name>
<dbReference type="Proteomes" id="UP000033966">
    <property type="component" value="Unassembled WGS sequence"/>
</dbReference>